<feature type="transmembrane region" description="Helical" evidence="7">
    <location>
        <begin position="348"/>
        <end position="365"/>
    </location>
</feature>
<evidence type="ECO:0000256" key="5">
    <source>
        <dbReference type="ARBA" id="ARBA00023136"/>
    </source>
</evidence>
<reference evidence="9 10" key="1">
    <citation type="journal article" date="2018" name="Cell">
        <title>The Chara Genome: Secondary Complexity and Implications for Plant Terrestrialization.</title>
        <authorList>
            <person name="Nishiyama T."/>
            <person name="Sakayama H."/>
            <person name="Vries J.D."/>
            <person name="Buschmann H."/>
            <person name="Saint-Marcoux D."/>
            <person name="Ullrich K.K."/>
            <person name="Haas F.B."/>
            <person name="Vanderstraeten L."/>
            <person name="Becker D."/>
            <person name="Lang D."/>
            <person name="Vosolsobe S."/>
            <person name="Rombauts S."/>
            <person name="Wilhelmsson P.K.I."/>
            <person name="Janitza P."/>
            <person name="Kern R."/>
            <person name="Heyl A."/>
            <person name="Rumpler F."/>
            <person name="Villalobos L.I.A.C."/>
            <person name="Clay J.M."/>
            <person name="Skokan R."/>
            <person name="Toyoda A."/>
            <person name="Suzuki Y."/>
            <person name="Kagoshima H."/>
            <person name="Schijlen E."/>
            <person name="Tajeshwar N."/>
            <person name="Catarino B."/>
            <person name="Hetherington A.J."/>
            <person name="Saltykova A."/>
            <person name="Bonnot C."/>
            <person name="Breuninger H."/>
            <person name="Symeonidi A."/>
            <person name="Radhakrishnan G.V."/>
            <person name="Van Nieuwerburgh F."/>
            <person name="Deforce D."/>
            <person name="Chang C."/>
            <person name="Karol K.G."/>
            <person name="Hedrich R."/>
            <person name="Ulvskov P."/>
            <person name="Glockner G."/>
            <person name="Delwiche C.F."/>
            <person name="Petrasek J."/>
            <person name="Van de Peer Y."/>
            <person name="Friml J."/>
            <person name="Beilby M."/>
            <person name="Dolan L."/>
            <person name="Kohara Y."/>
            <person name="Sugano S."/>
            <person name="Fujiyama A."/>
            <person name="Delaux P.-M."/>
            <person name="Quint M."/>
            <person name="TheiBen G."/>
            <person name="Hagemann M."/>
            <person name="Harholt J."/>
            <person name="Dunand C."/>
            <person name="Zachgo S."/>
            <person name="Langdale J."/>
            <person name="Maumus F."/>
            <person name="Straeten D.V.D."/>
            <person name="Gould S.B."/>
            <person name="Rensing S.A."/>
        </authorList>
    </citation>
    <scope>NUCLEOTIDE SEQUENCE [LARGE SCALE GENOMIC DNA]</scope>
    <source>
        <strain evidence="9 10">S276</strain>
    </source>
</reference>
<dbReference type="STRING" id="69332.A0A388JT01"/>
<accession>A0A388JT01</accession>
<evidence type="ECO:0000256" key="2">
    <source>
        <dbReference type="ARBA" id="ARBA00007590"/>
    </source>
</evidence>
<comment type="subcellular location">
    <subcellularLocation>
        <location evidence="1">Membrane</location>
    </subcellularLocation>
</comment>
<feature type="signal peptide" evidence="8">
    <location>
        <begin position="1"/>
        <end position="18"/>
    </location>
</feature>
<dbReference type="GO" id="GO:0009706">
    <property type="term" value="C:chloroplast inner membrane"/>
    <property type="evidence" value="ECO:0007669"/>
    <property type="project" value="TreeGrafter"/>
</dbReference>
<protein>
    <submittedName>
        <fullName evidence="9">Uncharacterized protein</fullName>
    </submittedName>
</protein>
<name>A0A388JT01_CHABU</name>
<dbReference type="OrthoDB" id="5620at2759"/>
<keyword evidence="3 7" id="KW-0812">Transmembrane</keyword>
<evidence type="ECO:0000256" key="3">
    <source>
        <dbReference type="ARBA" id="ARBA00022692"/>
    </source>
</evidence>
<feature type="region of interest" description="Disordered" evidence="6">
    <location>
        <begin position="62"/>
        <end position="120"/>
    </location>
</feature>
<sequence>MWQASTICRATVVSSVLCLPDILNGGVAGGGSDRRGVQAGRRASGSVCRLTRLRGRYVDREARANRRGENDTTGRRSTAAVLPSPSPGSTATATATAAVLSSGSGSAGSTPVVGGNGTTSASRSLRGLGACLAGGAMGPPPALTLSNGFSAMWHADVSARACARDGSWEPAVTCLVNHDQPARQAARGGGSVSGREVVLRLSLRNGAARESGSGALRSGGDGTYRDRGYLTLAAAAGPTQRDGGAGSTIGETGTSVGGGGSSGGGSSGGYGGDGGRGGSDGGDGVDGGDGGAPRKLLMSQVFSLTYAVLLAVGGLIGFVKGRSVKSLAAGVGAGIILLYVSANLPMAPLYASSVGLAVAAILSVVMGKRYLASKKMFPGGITALYSLFMSVGYIHGLARARPSP</sequence>
<feature type="compositionally biased region" description="Gly residues" evidence="6">
    <location>
        <begin position="255"/>
        <end position="288"/>
    </location>
</feature>
<dbReference type="InterPro" id="IPR005349">
    <property type="entry name" value="TMEM14"/>
</dbReference>
<feature type="transmembrane region" description="Helical" evidence="7">
    <location>
        <begin position="326"/>
        <end position="342"/>
    </location>
</feature>
<feature type="chain" id="PRO_5017457136" evidence="8">
    <location>
        <begin position="19"/>
        <end position="404"/>
    </location>
</feature>
<dbReference type="EMBL" id="BFEA01000015">
    <property type="protein sequence ID" value="GBG60915.1"/>
    <property type="molecule type" value="Genomic_DNA"/>
</dbReference>
<dbReference type="PANTHER" id="PTHR12668">
    <property type="entry name" value="TRANSMEMBRANE PROTEIN 14, 15"/>
    <property type="match status" value="1"/>
</dbReference>
<feature type="compositionally biased region" description="Basic and acidic residues" evidence="6">
    <location>
        <begin position="62"/>
        <end position="74"/>
    </location>
</feature>
<feature type="transmembrane region" description="Helical" evidence="7">
    <location>
        <begin position="301"/>
        <end position="319"/>
    </location>
</feature>
<dbReference type="Pfam" id="PF03647">
    <property type="entry name" value="Tmemb_14"/>
    <property type="match status" value="1"/>
</dbReference>
<dbReference type="Gramene" id="GBG60915">
    <property type="protein sequence ID" value="GBG60915"/>
    <property type="gene ID" value="CBR_g16036"/>
</dbReference>
<evidence type="ECO:0000256" key="1">
    <source>
        <dbReference type="ARBA" id="ARBA00004370"/>
    </source>
</evidence>
<feature type="compositionally biased region" description="Low complexity" evidence="6">
    <location>
        <begin position="87"/>
        <end position="113"/>
    </location>
</feature>
<organism evidence="9 10">
    <name type="scientific">Chara braunii</name>
    <name type="common">Braun's stonewort</name>
    <dbReference type="NCBI Taxonomy" id="69332"/>
    <lineage>
        <taxon>Eukaryota</taxon>
        <taxon>Viridiplantae</taxon>
        <taxon>Streptophyta</taxon>
        <taxon>Charophyceae</taxon>
        <taxon>Charales</taxon>
        <taxon>Characeae</taxon>
        <taxon>Chara</taxon>
    </lineage>
</organism>
<evidence type="ECO:0000256" key="6">
    <source>
        <dbReference type="SAM" id="MobiDB-lite"/>
    </source>
</evidence>
<dbReference type="AlphaFoldDB" id="A0A388JT01"/>
<dbReference type="InterPro" id="IPR044890">
    <property type="entry name" value="TMEM14_sf"/>
</dbReference>
<feature type="region of interest" description="Disordered" evidence="6">
    <location>
        <begin position="235"/>
        <end position="288"/>
    </location>
</feature>
<keyword evidence="4 7" id="KW-1133">Transmembrane helix</keyword>
<dbReference type="Proteomes" id="UP000265515">
    <property type="component" value="Unassembled WGS sequence"/>
</dbReference>
<proteinExistence type="inferred from homology"/>
<keyword evidence="10" id="KW-1185">Reference proteome</keyword>
<evidence type="ECO:0000313" key="9">
    <source>
        <dbReference type="EMBL" id="GBG60915.1"/>
    </source>
</evidence>
<gene>
    <name evidence="9" type="ORF">CBR_g16036</name>
</gene>
<evidence type="ECO:0000313" key="10">
    <source>
        <dbReference type="Proteomes" id="UP000265515"/>
    </source>
</evidence>
<evidence type="ECO:0000256" key="8">
    <source>
        <dbReference type="SAM" id="SignalP"/>
    </source>
</evidence>
<comment type="caution">
    <text evidence="9">The sequence shown here is derived from an EMBL/GenBank/DDBJ whole genome shotgun (WGS) entry which is preliminary data.</text>
</comment>
<evidence type="ECO:0000256" key="7">
    <source>
        <dbReference type="SAM" id="Phobius"/>
    </source>
</evidence>
<dbReference type="Gene3D" id="1.10.10.1740">
    <property type="entry name" value="Transmembrane protein 14-like"/>
    <property type="match status" value="1"/>
</dbReference>
<evidence type="ECO:0000256" key="4">
    <source>
        <dbReference type="ARBA" id="ARBA00022989"/>
    </source>
</evidence>
<dbReference type="PANTHER" id="PTHR12668:SF37">
    <property type="entry name" value="PROTEIN FATTY ACID EXPORT 2, CHLOROPLASTIC"/>
    <property type="match status" value="1"/>
</dbReference>
<feature type="transmembrane region" description="Helical" evidence="7">
    <location>
        <begin position="377"/>
        <end position="398"/>
    </location>
</feature>
<keyword evidence="5 7" id="KW-0472">Membrane</keyword>
<dbReference type="GO" id="GO:0015245">
    <property type="term" value="F:fatty acid transmembrane transporter activity"/>
    <property type="evidence" value="ECO:0007669"/>
    <property type="project" value="TreeGrafter"/>
</dbReference>
<comment type="similarity">
    <text evidence="2">Belongs to the TMEM14 family.</text>
</comment>
<keyword evidence="8" id="KW-0732">Signal</keyword>